<evidence type="ECO:0000256" key="2">
    <source>
        <dbReference type="SAM" id="Phobius"/>
    </source>
</evidence>
<protein>
    <submittedName>
        <fullName evidence="3">Uncharacterized protein</fullName>
    </submittedName>
</protein>
<dbReference type="RefSeq" id="XP_030835312.1">
    <property type="nucleotide sequence ID" value="XM_030979452.1"/>
</dbReference>
<dbReference type="InParanoid" id="A0A7M7NE44"/>
<dbReference type="EnsemblMetazoa" id="XM_030979454">
    <property type="protein sequence ID" value="XP_030835314"/>
    <property type="gene ID" value="LOC115921664"/>
</dbReference>
<dbReference type="GeneID" id="115921664"/>
<keyword evidence="2" id="KW-0472">Membrane</keyword>
<dbReference type="KEGG" id="spu:115921664"/>
<keyword evidence="4" id="KW-1185">Reference proteome</keyword>
<dbReference type="AlphaFoldDB" id="A0A7M7NE44"/>
<accession>A0A7M7NE44</accession>
<dbReference type="Proteomes" id="UP000007110">
    <property type="component" value="Unassembled WGS sequence"/>
</dbReference>
<evidence type="ECO:0000313" key="4">
    <source>
        <dbReference type="Proteomes" id="UP000007110"/>
    </source>
</evidence>
<evidence type="ECO:0000313" key="3">
    <source>
        <dbReference type="EnsemblMetazoa" id="XP_030835314"/>
    </source>
</evidence>
<name>A0A7M7NE44_STRPU</name>
<dbReference type="RefSeq" id="XP_030835313.1">
    <property type="nucleotide sequence ID" value="XM_030979453.1"/>
</dbReference>
<reference evidence="4" key="1">
    <citation type="submission" date="2015-02" db="EMBL/GenBank/DDBJ databases">
        <title>Genome sequencing for Strongylocentrotus purpuratus.</title>
        <authorList>
            <person name="Murali S."/>
            <person name="Liu Y."/>
            <person name="Vee V."/>
            <person name="English A."/>
            <person name="Wang M."/>
            <person name="Skinner E."/>
            <person name="Han Y."/>
            <person name="Muzny D.M."/>
            <person name="Worley K.C."/>
            <person name="Gibbs R.A."/>
        </authorList>
    </citation>
    <scope>NUCLEOTIDE SEQUENCE</scope>
</reference>
<organism evidence="3 4">
    <name type="scientific">Strongylocentrotus purpuratus</name>
    <name type="common">Purple sea urchin</name>
    <dbReference type="NCBI Taxonomy" id="7668"/>
    <lineage>
        <taxon>Eukaryota</taxon>
        <taxon>Metazoa</taxon>
        <taxon>Echinodermata</taxon>
        <taxon>Eleutherozoa</taxon>
        <taxon>Echinozoa</taxon>
        <taxon>Echinoidea</taxon>
        <taxon>Euechinoidea</taxon>
        <taxon>Echinacea</taxon>
        <taxon>Camarodonta</taxon>
        <taxon>Echinidea</taxon>
        <taxon>Strongylocentrotidae</taxon>
        <taxon>Strongylocentrotus</taxon>
    </lineage>
</organism>
<proteinExistence type="predicted"/>
<keyword evidence="2" id="KW-0812">Transmembrane</keyword>
<reference evidence="3" key="2">
    <citation type="submission" date="2021-01" db="UniProtKB">
        <authorList>
            <consortium name="EnsemblMetazoa"/>
        </authorList>
    </citation>
    <scope>IDENTIFICATION</scope>
</reference>
<dbReference type="EnsemblMetazoa" id="XM_030979453">
    <property type="protein sequence ID" value="XP_030835313"/>
    <property type="gene ID" value="LOC115921664"/>
</dbReference>
<feature type="region of interest" description="Disordered" evidence="1">
    <location>
        <begin position="23"/>
        <end position="59"/>
    </location>
</feature>
<dbReference type="EnsemblMetazoa" id="XM_030979452">
    <property type="protein sequence ID" value="XP_030835312"/>
    <property type="gene ID" value="LOC115921664"/>
</dbReference>
<sequence length="269" mass="30691">MEEEPEETLYGRAILLSEKSPWENPKAFSGLEEKSEEVAAPEEEDTSNKGKDSWSPTCSNKKRIHKTWIDELAKDEPTKIEHKYMYMWMSFLMLMVISVSGADGKVHLQRGNFRKTTIAADETQRATDPVFKPLNDSVFSIFARGGHDPERYECTSDFVSKNRSCTIVVGDRSKAECEGLRISGNGSHTYIAVDGSKLIHDLTIFCIYQQVPSDYSLYFLEVSKIQEQASDCTSWRNAFIVVIPLLIIIMPCMTLAIQYIYKRNKSMKR</sequence>
<evidence type="ECO:0000256" key="1">
    <source>
        <dbReference type="SAM" id="MobiDB-lite"/>
    </source>
</evidence>
<feature type="transmembrane region" description="Helical" evidence="2">
    <location>
        <begin position="238"/>
        <end position="261"/>
    </location>
</feature>
<keyword evidence="2" id="KW-1133">Transmembrane helix</keyword>
<dbReference type="RefSeq" id="XP_030835314.1">
    <property type="nucleotide sequence ID" value="XM_030979454.1"/>
</dbReference>